<dbReference type="Proteomes" id="UP000015103">
    <property type="component" value="Unassembled WGS sequence"/>
</dbReference>
<dbReference type="SUPFAM" id="SSF46689">
    <property type="entry name" value="Homeodomain-like"/>
    <property type="match status" value="1"/>
</dbReference>
<dbReference type="STRING" id="13249.T1HVS9"/>
<proteinExistence type="predicted"/>
<dbReference type="VEuPathDB" id="VectorBase:RPRC008149"/>
<protein>
    <submittedName>
        <fullName evidence="4">Homeobox domain-containing protein</fullName>
    </submittedName>
</protein>
<dbReference type="AlphaFoldDB" id="T1HVS9"/>
<keyword evidence="2 3" id="KW-0238">DNA-binding</keyword>
<dbReference type="Pfam" id="PF00046">
    <property type="entry name" value="Homeodomain"/>
    <property type="match status" value="1"/>
</dbReference>
<dbReference type="HOGENOM" id="CLU_1257466_0_0_1"/>
<evidence type="ECO:0000313" key="5">
    <source>
        <dbReference type="Proteomes" id="UP000015103"/>
    </source>
</evidence>
<name>T1HVS9_RHOPR</name>
<dbReference type="InterPro" id="IPR052294">
    <property type="entry name" value="VSX_homeobox_regulators"/>
</dbReference>
<dbReference type="GO" id="GO:0005634">
    <property type="term" value="C:nucleus"/>
    <property type="evidence" value="ECO:0007669"/>
    <property type="project" value="UniProtKB-SubCell"/>
</dbReference>
<evidence type="ECO:0000313" key="4">
    <source>
        <dbReference type="EnsemblMetazoa" id="RPRC008149-PA"/>
    </source>
</evidence>
<evidence type="ECO:0000256" key="3">
    <source>
        <dbReference type="RuleBase" id="RU000682"/>
    </source>
</evidence>
<dbReference type="PANTHER" id="PTHR46892:SF3">
    <property type="entry name" value="VISUAL SYSTEM HOMEOBOX 2"/>
    <property type="match status" value="1"/>
</dbReference>
<dbReference type="SMART" id="SM00389">
    <property type="entry name" value="HOX"/>
    <property type="match status" value="1"/>
</dbReference>
<dbReference type="eggNOG" id="KOG0494">
    <property type="taxonomic scope" value="Eukaryota"/>
</dbReference>
<dbReference type="CDD" id="cd00086">
    <property type="entry name" value="homeodomain"/>
    <property type="match status" value="1"/>
</dbReference>
<dbReference type="Gene3D" id="1.10.10.60">
    <property type="entry name" value="Homeodomain-like"/>
    <property type="match status" value="1"/>
</dbReference>
<dbReference type="EMBL" id="ACPB03006773">
    <property type="status" value="NOT_ANNOTATED_CDS"/>
    <property type="molecule type" value="Genomic_DNA"/>
</dbReference>
<dbReference type="EnsemblMetazoa" id="RPRC008149-RA">
    <property type="protein sequence ID" value="RPRC008149-PA"/>
    <property type="gene ID" value="RPRC008149"/>
</dbReference>
<feature type="DNA-binding region" description="Homeobox" evidence="2">
    <location>
        <begin position="39"/>
        <end position="98"/>
    </location>
</feature>
<reference evidence="4" key="1">
    <citation type="submission" date="2015-05" db="UniProtKB">
        <authorList>
            <consortium name="EnsemblMetazoa"/>
        </authorList>
    </citation>
    <scope>IDENTIFICATION</scope>
</reference>
<evidence type="ECO:0000256" key="1">
    <source>
        <dbReference type="ARBA" id="ARBA00004123"/>
    </source>
</evidence>
<dbReference type="InterPro" id="IPR001356">
    <property type="entry name" value="HD"/>
</dbReference>
<dbReference type="InParanoid" id="T1HVS9"/>
<dbReference type="InterPro" id="IPR009057">
    <property type="entry name" value="Homeodomain-like_sf"/>
</dbReference>
<accession>T1HVS9</accession>
<comment type="subcellular location">
    <subcellularLocation>
        <location evidence="1 2 3">Nucleus</location>
    </subcellularLocation>
</comment>
<keyword evidence="2 3" id="KW-0371">Homeobox</keyword>
<dbReference type="PROSITE" id="PS50071">
    <property type="entry name" value="HOMEOBOX_2"/>
    <property type="match status" value="1"/>
</dbReference>
<organism evidence="4 5">
    <name type="scientific">Rhodnius prolixus</name>
    <name type="common">Triatomid bug</name>
    <dbReference type="NCBI Taxonomy" id="13249"/>
    <lineage>
        <taxon>Eukaryota</taxon>
        <taxon>Metazoa</taxon>
        <taxon>Ecdysozoa</taxon>
        <taxon>Arthropoda</taxon>
        <taxon>Hexapoda</taxon>
        <taxon>Insecta</taxon>
        <taxon>Pterygota</taxon>
        <taxon>Neoptera</taxon>
        <taxon>Paraneoptera</taxon>
        <taxon>Hemiptera</taxon>
        <taxon>Heteroptera</taxon>
        <taxon>Panheteroptera</taxon>
        <taxon>Cimicomorpha</taxon>
        <taxon>Reduviidae</taxon>
        <taxon>Triatominae</taxon>
        <taxon>Rhodnius</taxon>
    </lineage>
</organism>
<keyword evidence="5" id="KW-1185">Reference proteome</keyword>
<evidence type="ECO:0000256" key="2">
    <source>
        <dbReference type="PROSITE-ProRule" id="PRU00108"/>
    </source>
</evidence>
<dbReference type="GO" id="GO:0006357">
    <property type="term" value="P:regulation of transcription by RNA polymerase II"/>
    <property type="evidence" value="ECO:0007669"/>
    <property type="project" value="TreeGrafter"/>
</dbReference>
<dbReference type="GO" id="GO:1990837">
    <property type="term" value="F:sequence-specific double-stranded DNA binding"/>
    <property type="evidence" value="ECO:0007669"/>
    <property type="project" value="TreeGrafter"/>
</dbReference>
<keyword evidence="2 3" id="KW-0539">Nucleus</keyword>
<sequence>MGTECLGHLHQESGKDYTSEGLTGFGSSKKKKKRRHRDNLNFRTIFTSYQLEELEKAFKEAHYPDVYAREMLSLKTDLPEDRIQEELMIFIAKIKKNKVKKYFTEISTHTVAKICLNWAQPTDRQAKTLDSHALLVAALMVAKSRSTQARVIRRSGCFFCKRLVWSFRESTNRPILLQRELNWCKVSNFFLRDILPVLLQGCSSTTSARYVFSTRWLPGT</sequence>
<dbReference type="PANTHER" id="PTHR46892">
    <property type="entry name" value="VISUAL SYSTEM HOMEOBOX 2"/>
    <property type="match status" value="1"/>
</dbReference>